<gene>
    <name evidence="1" type="ORF">MRB53_007222</name>
</gene>
<name>A0ACC2MID7_PERAE</name>
<proteinExistence type="predicted"/>
<accession>A0ACC2MID7</accession>
<reference evidence="1 2" key="1">
    <citation type="journal article" date="2022" name="Hortic Res">
        <title>A haplotype resolved chromosomal level avocado genome allows analysis of novel avocado genes.</title>
        <authorList>
            <person name="Nath O."/>
            <person name="Fletcher S.J."/>
            <person name="Hayward A."/>
            <person name="Shaw L.M."/>
            <person name="Masouleh A.K."/>
            <person name="Furtado A."/>
            <person name="Henry R.J."/>
            <person name="Mitter N."/>
        </authorList>
    </citation>
    <scope>NUCLEOTIDE SEQUENCE [LARGE SCALE GENOMIC DNA]</scope>
    <source>
        <strain evidence="2">cv. Hass</strain>
    </source>
</reference>
<comment type="caution">
    <text evidence="1">The sequence shown here is derived from an EMBL/GenBank/DDBJ whole genome shotgun (WGS) entry which is preliminary data.</text>
</comment>
<evidence type="ECO:0000313" key="2">
    <source>
        <dbReference type="Proteomes" id="UP001234297"/>
    </source>
</evidence>
<organism evidence="1 2">
    <name type="scientific">Persea americana</name>
    <name type="common">Avocado</name>
    <dbReference type="NCBI Taxonomy" id="3435"/>
    <lineage>
        <taxon>Eukaryota</taxon>
        <taxon>Viridiplantae</taxon>
        <taxon>Streptophyta</taxon>
        <taxon>Embryophyta</taxon>
        <taxon>Tracheophyta</taxon>
        <taxon>Spermatophyta</taxon>
        <taxon>Magnoliopsida</taxon>
        <taxon>Magnoliidae</taxon>
        <taxon>Laurales</taxon>
        <taxon>Lauraceae</taxon>
        <taxon>Persea</taxon>
    </lineage>
</organism>
<sequence length="161" mass="17505">MVGSSEDLFISVAKELAEFISTEDESFRAPDGRRKELGFTVLFPVDQGSDSSDICIEWTKVIGNDRQHSPLIAKSLLTTPSSLAGKDVVAQINRALEKNGVDMLFSTLVNDTIGTLARDRYFSIDTVAAVTLGMGTNAAYVERALEIPKCHGPLPLSRDGW</sequence>
<dbReference type="Proteomes" id="UP001234297">
    <property type="component" value="Chromosome 2"/>
</dbReference>
<protein>
    <submittedName>
        <fullName evidence="1">Uncharacterized protein</fullName>
    </submittedName>
</protein>
<evidence type="ECO:0000313" key="1">
    <source>
        <dbReference type="EMBL" id="KAJ8645474.1"/>
    </source>
</evidence>
<dbReference type="EMBL" id="CM056810">
    <property type="protein sequence ID" value="KAJ8645474.1"/>
    <property type="molecule type" value="Genomic_DNA"/>
</dbReference>
<keyword evidence="2" id="KW-1185">Reference proteome</keyword>